<dbReference type="Gene3D" id="3.40.50.300">
    <property type="entry name" value="P-loop containing nucleotide triphosphate hydrolases"/>
    <property type="match status" value="1"/>
</dbReference>
<evidence type="ECO:0008006" key="3">
    <source>
        <dbReference type="Google" id="ProtNLM"/>
    </source>
</evidence>
<accession>A0A5B8VIY4</accession>
<proteinExistence type="predicted"/>
<dbReference type="EMBL" id="CP042434">
    <property type="protein sequence ID" value="QEC71001.1"/>
    <property type="molecule type" value="Genomic_DNA"/>
</dbReference>
<reference evidence="1 2" key="1">
    <citation type="journal article" date="2017" name="Int. J. Syst. Evol. Microbiol.">
        <title>Arachidicoccus ginsenosidivorans sp. nov., with ginsenoside-converting activity isolated from ginseng cultivating soil.</title>
        <authorList>
            <person name="Siddiqi M.Z."/>
            <person name="Aslam Z."/>
            <person name="Im W.T."/>
        </authorList>
    </citation>
    <scope>NUCLEOTIDE SEQUENCE [LARGE SCALE GENOMIC DNA]</scope>
    <source>
        <strain evidence="1 2">Gsoil 809</strain>
    </source>
</reference>
<dbReference type="Proteomes" id="UP000321291">
    <property type="component" value="Chromosome"/>
</dbReference>
<keyword evidence="2" id="KW-1185">Reference proteome</keyword>
<evidence type="ECO:0000313" key="2">
    <source>
        <dbReference type="Proteomes" id="UP000321291"/>
    </source>
</evidence>
<name>A0A5B8VIY4_9BACT</name>
<dbReference type="RefSeq" id="WP_146780260.1">
    <property type="nucleotide sequence ID" value="NZ_CP042434.1"/>
</dbReference>
<dbReference type="OrthoDB" id="9816424at2"/>
<dbReference type="KEGG" id="agi:FSB73_04205"/>
<dbReference type="SUPFAM" id="SSF52540">
    <property type="entry name" value="P-loop containing nucleoside triphosphate hydrolases"/>
    <property type="match status" value="1"/>
</dbReference>
<organism evidence="1 2">
    <name type="scientific">Arachidicoccus ginsenosidivorans</name>
    <dbReference type="NCBI Taxonomy" id="496057"/>
    <lineage>
        <taxon>Bacteria</taxon>
        <taxon>Pseudomonadati</taxon>
        <taxon>Bacteroidota</taxon>
        <taxon>Chitinophagia</taxon>
        <taxon>Chitinophagales</taxon>
        <taxon>Chitinophagaceae</taxon>
        <taxon>Arachidicoccus</taxon>
    </lineage>
</organism>
<dbReference type="InterPro" id="IPR027417">
    <property type="entry name" value="P-loop_NTPase"/>
</dbReference>
<evidence type="ECO:0000313" key="1">
    <source>
        <dbReference type="EMBL" id="QEC71001.1"/>
    </source>
</evidence>
<sequence length="279" mass="33333">MGNKEKRQIVIIGMHRSGTSLLAQWLYKCGLHLGDDLLGASIGNKEGHYEDMDFLKFHEGLFIKRKLHFSGLIDRLPSNLTSDEMLEFRGLVERKNEKYDLWGWKEPRTCLFINDYREVLPNANYLIVIRDYRTVVSSLITRIYKRTERKYAAKTGLSRFIWDKFKQKRRMGYLQRKWATRFLKTWLLYNQEIKKLIESLPEQKYIVVDQNILLQASSHIFDLMQNNWKLEDLKFIPYAQLFKPNLQSSILELDSFIKNKELIEKANVLQKWLQDYVKN</sequence>
<gene>
    <name evidence="1" type="ORF">FSB73_04205</name>
</gene>
<dbReference type="AlphaFoldDB" id="A0A5B8VIY4"/>
<protein>
    <recommendedName>
        <fullName evidence="3">Sulfotransferase</fullName>
    </recommendedName>
</protein>
<dbReference type="Pfam" id="PF13469">
    <property type="entry name" value="Sulfotransfer_3"/>
    <property type="match status" value="1"/>
</dbReference>